<reference evidence="6" key="1">
    <citation type="submission" date="2016-10" db="EMBL/GenBank/DDBJ databases">
        <authorList>
            <person name="Varghese N."/>
            <person name="Submissions S."/>
        </authorList>
    </citation>
    <scope>NUCLEOTIDE SEQUENCE [LARGE SCALE GENOMIC DNA]</scope>
    <source>
        <strain evidence="6">DSM 15363</strain>
    </source>
</reference>
<dbReference type="InterPro" id="IPR001242">
    <property type="entry name" value="Condensation_dom"/>
</dbReference>
<evidence type="ECO:0000259" key="4">
    <source>
        <dbReference type="PROSITE" id="PS50075"/>
    </source>
</evidence>
<dbReference type="GO" id="GO:0003824">
    <property type="term" value="F:catalytic activity"/>
    <property type="evidence" value="ECO:0007669"/>
    <property type="project" value="InterPro"/>
</dbReference>
<dbReference type="GO" id="GO:0005737">
    <property type="term" value="C:cytoplasm"/>
    <property type="evidence" value="ECO:0007669"/>
    <property type="project" value="TreeGrafter"/>
</dbReference>
<dbReference type="SUPFAM" id="SSF56801">
    <property type="entry name" value="Acetyl-CoA synthetase-like"/>
    <property type="match status" value="1"/>
</dbReference>
<dbReference type="InterPro" id="IPR045851">
    <property type="entry name" value="AMP-bd_C_sf"/>
</dbReference>
<dbReference type="PANTHER" id="PTHR45527:SF1">
    <property type="entry name" value="FATTY ACID SYNTHASE"/>
    <property type="match status" value="1"/>
</dbReference>
<dbReference type="Gene3D" id="3.30.300.30">
    <property type="match status" value="1"/>
</dbReference>
<dbReference type="STRING" id="262004.SAMN04489796_11293"/>
<dbReference type="Proteomes" id="UP000199492">
    <property type="component" value="Unassembled WGS sequence"/>
</dbReference>
<evidence type="ECO:0000313" key="5">
    <source>
        <dbReference type="EMBL" id="SDI53412.1"/>
    </source>
</evidence>
<gene>
    <name evidence="5" type="ORF">SAMN04489796_11293</name>
</gene>
<protein>
    <submittedName>
        <fullName evidence="5">Amino acid adenylation domain-containing protein</fullName>
    </submittedName>
</protein>
<dbReference type="Gene3D" id="1.10.1200.10">
    <property type="entry name" value="ACP-like"/>
    <property type="match status" value="1"/>
</dbReference>
<dbReference type="Pfam" id="PF13193">
    <property type="entry name" value="AMP-binding_C"/>
    <property type="match status" value="1"/>
</dbReference>
<dbReference type="CDD" id="cd19531">
    <property type="entry name" value="LCL_NRPS-like"/>
    <property type="match status" value="1"/>
</dbReference>
<dbReference type="FunFam" id="1.10.1200.10:FF:000005">
    <property type="entry name" value="Nonribosomal peptide synthetase 1"/>
    <property type="match status" value="1"/>
</dbReference>
<dbReference type="GO" id="GO:0043041">
    <property type="term" value="P:amino acid activation for nonribosomal peptide biosynthetic process"/>
    <property type="evidence" value="ECO:0007669"/>
    <property type="project" value="TreeGrafter"/>
</dbReference>
<dbReference type="InterPro" id="IPR001031">
    <property type="entry name" value="Thioesterase"/>
</dbReference>
<dbReference type="Gene3D" id="3.30.559.30">
    <property type="entry name" value="Nonribosomal peptide synthetase, condensation domain"/>
    <property type="match status" value="1"/>
</dbReference>
<evidence type="ECO:0000256" key="1">
    <source>
        <dbReference type="ARBA" id="ARBA00001957"/>
    </source>
</evidence>
<dbReference type="PROSITE" id="PS50075">
    <property type="entry name" value="CARRIER"/>
    <property type="match status" value="1"/>
</dbReference>
<dbReference type="Gene3D" id="2.30.38.10">
    <property type="entry name" value="Luciferase, Domain 3"/>
    <property type="match status" value="1"/>
</dbReference>
<dbReference type="NCBIfam" id="TIGR01733">
    <property type="entry name" value="AA-adenyl-dom"/>
    <property type="match status" value="1"/>
</dbReference>
<dbReference type="GO" id="GO:0031177">
    <property type="term" value="F:phosphopantetheine binding"/>
    <property type="evidence" value="ECO:0007669"/>
    <property type="project" value="InterPro"/>
</dbReference>
<dbReference type="SUPFAM" id="SSF47336">
    <property type="entry name" value="ACP-like"/>
    <property type="match status" value="1"/>
</dbReference>
<dbReference type="RefSeq" id="WP_175455650.1">
    <property type="nucleotide sequence ID" value="NZ_FNCZ01000012.1"/>
</dbReference>
<dbReference type="InterPro" id="IPR036736">
    <property type="entry name" value="ACP-like_sf"/>
</dbReference>
<dbReference type="SUPFAM" id="SSF53474">
    <property type="entry name" value="alpha/beta-Hydrolases"/>
    <property type="match status" value="1"/>
</dbReference>
<dbReference type="SUPFAM" id="SSF52777">
    <property type="entry name" value="CoA-dependent acyltransferases"/>
    <property type="match status" value="2"/>
</dbReference>
<dbReference type="InterPro" id="IPR010071">
    <property type="entry name" value="AA_adenyl_dom"/>
</dbReference>
<dbReference type="InterPro" id="IPR000873">
    <property type="entry name" value="AMP-dep_synth/lig_dom"/>
</dbReference>
<evidence type="ECO:0000256" key="2">
    <source>
        <dbReference type="ARBA" id="ARBA00022450"/>
    </source>
</evidence>
<dbReference type="SMART" id="SM00823">
    <property type="entry name" value="PKS_PP"/>
    <property type="match status" value="1"/>
</dbReference>
<evidence type="ECO:0000256" key="3">
    <source>
        <dbReference type="ARBA" id="ARBA00022553"/>
    </source>
</evidence>
<name>A0A1G8LCI5_9FLAO</name>
<keyword evidence="2" id="KW-0596">Phosphopantetheine</keyword>
<proteinExistence type="predicted"/>
<dbReference type="PROSITE" id="PS00455">
    <property type="entry name" value="AMP_BINDING"/>
    <property type="match status" value="1"/>
</dbReference>
<keyword evidence="6" id="KW-1185">Reference proteome</keyword>
<dbReference type="FunFam" id="3.40.50.980:FF:000001">
    <property type="entry name" value="Non-ribosomal peptide synthetase"/>
    <property type="match status" value="1"/>
</dbReference>
<organism evidence="5 6">
    <name type="scientific">Winogradskyella thalassocola</name>
    <dbReference type="NCBI Taxonomy" id="262004"/>
    <lineage>
        <taxon>Bacteria</taxon>
        <taxon>Pseudomonadati</taxon>
        <taxon>Bacteroidota</taxon>
        <taxon>Flavobacteriia</taxon>
        <taxon>Flavobacteriales</taxon>
        <taxon>Flavobacteriaceae</taxon>
        <taxon>Winogradskyella</taxon>
    </lineage>
</organism>
<sequence length="1326" mass="148962">MKDTTLLNTTDNFNPFSGPVIERVIYTTQPQAEIWIACKLGDKDANRAYNESISLILTGGLNKSALENAIQSLVDRHEALRAVFSTDGKFMSIFKQLSLTVDYHDVSKSNDVEKDKFIKGYLSSEANYIFDLLKGPLLKVGLIKKSETEHHLILTGHHIVCDGWSLGIMLQELGSLYSSNVNNTAHNLPKPESFSAYADEQHKYLASNAHTINENYWLNQFQDAVPQLTLPTDFPRPQFRTFKSERLDLPMPMDLVDALKKTGVKAGSSFVTTLLSTFEIFLYTQTEQGNIVLGLPSADQAASDKTQMIGHCVNLLPLRSKIDSNISFSNYLKQRKFQLFDAYEHQKFSFGELLQKLSIARDPSRVPLVPVVFNIDMGMDNDVSFSGLDYVLKSNPRAYEIFELFLNASGSEKELVLEWSYNSNLFKSETIQNMMTSFQDIIATVVDNPDIKIGDIVKVDDSQYNTLNSTKVDYPQSTLHQLISRQAQASPEKQALKYGESEISYHDLEKQVNQLAHRLKEEGINPGHVVAVALPRSIELVVSLLAIMQCGAAYLPLDPSYPQQRLDFMIEDSQAEVLISSNEFTLSSESIPKILMLEDLFLGLSKYSLSPLNISIALDDMVYLLYTSGSTGKPKGVQVTHKNLVNFLYGMLKEPGIEEADRLLSITTISFDIAGLELFLPLLKGATLVVARDEVAKDPRLMLDVLKEERITMLQATPTTWQMLLDAGWQNRLPLKALCGGEALPLSLATKLFKRVDEVWNMYGPTETTIWSAVKQIMPDDELITIGHPIANTQLYILDENGALVVPGKIGELCIAGDGVAKGYWKRPDLTAEKFLKNTFNIDENAFIYRTGDLGKLLPTGEIQCLGRIDQQVKIRGHRIELGEIEEAINTIDGIESSVVIIDEDRLKTFVITNNLKNATQVLEQNWKAYLKERLPLYMVPQEMITLDKFPTTLNGKIDRKSLITSASINSQKAILTFAQSNSEQLVATIWQESLGIDKIDVDSNFFELGGHSLIAVKVMTRLEKETGNRLPLAALLEQPTIKKLAAYLDKKYITWDSLVPLKTNGHKIPIFIVHGANHNVLVFKNLSEILGGKHPIYALQAKGLSGDIEPHDSVEAMAAHYISEIKTINPDGPYAIGGFSFGGIVAFEMAKQLKAEGKEVKNLALFDSYAYPHYSYSNPAVKRTIARLYNMGQLFFMLFNMFSSVKNFKRRVELLKISFSGLYLRLKYGREKQYQLQFNRTSKIDEMHAVAFLRYNLIPQDIQVDLFRSTEDIYFTHDYKNLGWKKIAKGGIRKHMIPGNHSEMFLPPAVDEVSELLESVLSDGE</sequence>
<evidence type="ECO:0000313" key="6">
    <source>
        <dbReference type="Proteomes" id="UP000199492"/>
    </source>
</evidence>
<dbReference type="FunFam" id="3.40.50.12780:FF:000012">
    <property type="entry name" value="Non-ribosomal peptide synthetase"/>
    <property type="match status" value="1"/>
</dbReference>
<dbReference type="Gene3D" id="3.40.50.980">
    <property type="match status" value="2"/>
</dbReference>
<dbReference type="Pfam" id="PF00501">
    <property type="entry name" value="AMP-binding"/>
    <property type="match status" value="1"/>
</dbReference>
<comment type="cofactor">
    <cofactor evidence="1">
        <name>pantetheine 4'-phosphate</name>
        <dbReference type="ChEBI" id="CHEBI:47942"/>
    </cofactor>
</comment>
<dbReference type="EMBL" id="FNCZ01000012">
    <property type="protein sequence ID" value="SDI53412.1"/>
    <property type="molecule type" value="Genomic_DNA"/>
</dbReference>
<dbReference type="InterPro" id="IPR009081">
    <property type="entry name" value="PP-bd_ACP"/>
</dbReference>
<dbReference type="Pfam" id="PF00975">
    <property type="entry name" value="Thioesterase"/>
    <property type="match status" value="1"/>
</dbReference>
<dbReference type="Pfam" id="PF00550">
    <property type="entry name" value="PP-binding"/>
    <property type="match status" value="1"/>
</dbReference>
<dbReference type="InterPro" id="IPR023213">
    <property type="entry name" value="CAT-like_dom_sf"/>
</dbReference>
<accession>A0A1G8LCI5</accession>
<dbReference type="CDD" id="cd12116">
    <property type="entry name" value="A_NRPS_Ta1_like"/>
    <property type="match status" value="1"/>
</dbReference>
<dbReference type="GO" id="GO:0044550">
    <property type="term" value="P:secondary metabolite biosynthetic process"/>
    <property type="evidence" value="ECO:0007669"/>
    <property type="project" value="TreeGrafter"/>
</dbReference>
<dbReference type="Gene3D" id="3.30.559.10">
    <property type="entry name" value="Chloramphenicol acetyltransferase-like domain"/>
    <property type="match status" value="1"/>
</dbReference>
<dbReference type="PANTHER" id="PTHR45527">
    <property type="entry name" value="NONRIBOSOMAL PEPTIDE SYNTHETASE"/>
    <property type="match status" value="1"/>
</dbReference>
<keyword evidence="3" id="KW-0597">Phosphoprotein</keyword>
<dbReference type="InterPro" id="IPR029058">
    <property type="entry name" value="AB_hydrolase_fold"/>
</dbReference>
<dbReference type="InterPro" id="IPR025110">
    <property type="entry name" value="AMP-bd_C"/>
</dbReference>
<dbReference type="Gene3D" id="3.40.50.1820">
    <property type="entry name" value="alpha/beta hydrolase"/>
    <property type="match status" value="1"/>
</dbReference>
<dbReference type="InterPro" id="IPR020845">
    <property type="entry name" value="AMP-binding_CS"/>
</dbReference>
<feature type="domain" description="Carrier" evidence="4">
    <location>
        <begin position="978"/>
        <end position="1053"/>
    </location>
</feature>
<dbReference type="Pfam" id="PF00668">
    <property type="entry name" value="Condensation"/>
    <property type="match status" value="1"/>
</dbReference>
<dbReference type="InterPro" id="IPR020806">
    <property type="entry name" value="PKS_PP-bd"/>
</dbReference>